<organism evidence="4 5">
    <name type="scientific">Agrocybe pediades</name>
    <dbReference type="NCBI Taxonomy" id="84607"/>
    <lineage>
        <taxon>Eukaryota</taxon>
        <taxon>Fungi</taxon>
        <taxon>Dikarya</taxon>
        <taxon>Basidiomycota</taxon>
        <taxon>Agaricomycotina</taxon>
        <taxon>Agaricomycetes</taxon>
        <taxon>Agaricomycetidae</taxon>
        <taxon>Agaricales</taxon>
        <taxon>Agaricineae</taxon>
        <taxon>Strophariaceae</taxon>
        <taxon>Agrocybe</taxon>
    </lineage>
</organism>
<name>A0A8H4QJE9_9AGAR</name>
<proteinExistence type="inferred from homology"/>
<dbReference type="GO" id="GO:0000492">
    <property type="term" value="P:box C/D snoRNP assembly"/>
    <property type="evidence" value="ECO:0007669"/>
    <property type="project" value="TreeGrafter"/>
</dbReference>
<dbReference type="GO" id="GO:0005737">
    <property type="term" value="C:cytoplasm"/>
    <property type="evidence" value="ECO:0007669"/>
    <property type="project" value="TreeGrafter"/>
</dbReference>
<evidence type="ECO:0000313" key="4">
    <source>
        <dbReference type="EMBL" id="KAF4611452.1"/>
    </source>
</evidence>
<feature type="domain" description="PIH1 N-terminal" evidence="3">
    <location>
        <begin position="57"/>
        <end position="183"/>
    </location>
</feature>
<evidence type="ECO:0000313" key="5">
    <source>
        <dbReference type="Proteomes" id="UP000521872"/>
    </source>
</evidence>
<sequence length="360" mass="38532">MSSQSSSNFVRIELAPKPGFCVKSTLLTPGILPAPKQPPQSNANLLEPAPDPTPLPKGLKVFINIAWDSNVPPPPEGSEDAIKRAMQGEDIDENNPSGWYVPMIISNGRQDKDKAGNPSLVFDCVCNTSVKSRTLRDPEFKTFIIELALQRIEEQTHLTLSRTIGTPNILSKGKLLPRTVQIPAALAPSLVGKPPPKDASSSGSHSRPLIQEIDSEKNPASPSVVSHGSSEPQKPKASQSTSKAADAMLPGLRGILKKPSGSTNASKPHISATNGVGSSKVDVIHNDVPLDWSWSKEDSGRLRIDVNVPGLVRARFLPLFAYSHANSAILAGGRHQPSSKVLRSTLKPAESFSLFLVAEL</sequence>
<gene>
    <name evidence="4" type="ORF">D9613_003812</name>
</gene>
<evidence type="ECO:0000259" key="3">
    <source>
        <dbReference type="Pfam" id="PF08190"/>
    </source>
</evidence>
<dbReference type="GO" id="GO:1990904">
    <property type="term" value="C:ribonucleoprotein complex"/>
    <property type="evidence" value="ECO:0007669"/>
    <property type="project" value="TreeGrafter"/>
</dbReference>
<comment type="caution">
    <text evidence="4">The sequence shown here is derived from an EMBL/GenBank/DDBJ whole genome shotgun (WGS) entry which is preliminary data.</text>
</comment>
<reference evidence="4 5" key="1">
    <citation type="submission" date="2019-12" db="EMBL/GenBank/DDBJ databases">
        <authorList>
            <person name="Floudas D."/>
            <person name="Bentzer J."/>
            <person name="Ahren D."/>
            <person name="Johansson T."/>
            <person name="Persson P."/>
            <person name="Tunlid A."/>
        </authorList>
    </citation>
    <scope>NUCLEOTIDE SEQUENCE [LARGE SCALE GENOMIC DNA]</scope>
    <source>
        <strain evidence="4 5">CBS 102.39</strain>
    </source>
</reference>
<feature type="region of interest" description="Disordered" evidence="2">
    <location>
        <begin position="187"/>
        <end position="274"/>
    </location>
</feature>
<dbReference type="Pfam" id="PF08190">
    <property type="entry name" value="PIH1"/>
    <property type="match status" value="1"/>
</dbReference>
<dbReference type="InterPro" id="IPR050734">
    <property type="entry name" value="PIH1/Kintoun_subfamily"/>
</dbReference>
<protein>
    <recommendedName>
        <fullName evidence="3">PIH1 N-terminal domain-containing protein</fullName>
    </recommendedName>
</protein>
<feature type="region of interest" description="Disordered" evidence="2">
    <location>
        <begin position="32"/>
        <end position="51"/>
    </location>
</feature>
<dbReference type="Proteomes" id="UP000521872">
    <property type="component" value="Unassembled WGS sequence"/>
</dbReference>
<dbReference type="AlphaFoldDB" id="A0A8H4QJE9"/>
<evidence type="ECO:0000256" key="1">
    <source>
        <dbReference type="ARBA" id="ARBA00008511"/>
    </source>
</evidence>
<dbReference type="GO" id="GO:0006364">
    <property type="term" value="P:rRNA processing"/>
    <property type="evidence" value="ECO:0007669"/>
    <property type="project" value="TreeGrafter"/>
</dbReference>
<dbReference type="PANTHER" id="PTHR22997:SF0">
    <property type="entry name" value="PIH1 DOMAIN-CONTAINING PROTEIN 1"/>
    <property type="match status" value="1"/>
</dbReference>
<comment type="similarity">
    <text evidence="1">Belongs to the PIH1 family.</text>
</comment>
<keyword evidence="5" id="KW-1185">Reference proteome</keyword>
<accession>A0A8H4QJE9</accession>
<dbReference type="InterPro" id="IPR012981">
    <property type="entry name" value="PIH1_N"/>
</dbReference>
<dbReference type="EMBL" id="JAACJL010000057">
    <property type="protein sequence ID" value="KAF4611452.1"/>
    <property type="molecule type" value="Genomic_DNA"/>
</dbReference>
<feature type="compositionally biased region" description="Polar residues" evidence="2">
    <location>
        <begin position="218"/>
        <end position="243"/>
    </location>
</feature>
<feature type="compositionally biased region" description="Polar residues" evidence="2">
    <location>
        <begin position="260"/>
        <end position="274"/>
    </location>
</feature>
<evidence type="ECO:0000256" key="2">
    <source>
        <dbReference type="SAM" id="MobiDB-lite"/>
    </source>
</evidence>
<dbReference type="PANTHER" id="PTHR22997">
    <property type="entry name" value="PIH1 DOMAIN-CONTAINING PROTEIN 1"/>
    <property type="match status" value="1"/>
</dbReference>
<dbReference type="GO" id="GO:0097255">
    <property type="term" value="C:R2TP complex"/>
    <property type="evidence" value="ECO:0007669"/>
    <property type="project" value="TreeGrafter"/>
</dbReference>